<reference evidence="1" key="1">
    <citation type="journal article" date="2017" name="Genome Announc.">
        <title>High-Quality Whole-Genome Sequences of the Oligo-Mouse-Microbiota Bacterial Community.</title>
        <authorList>
            <person name="Garzetti D."/>
            <person name="Brugiroux S."/>
            <person name="Bunk B."/>
            <person name="Pukall R."/>
            <person name="McCoy K.D."/>
            <person name="Macpherson A.J."/>
            <person name="Stecher B."/>
        </authorList>
    </citation>
    <scope>NUCLEOTIDE SEQUENCE</scope>
    <source>
        <strain evidence="1">KB18</strain>
    </source>
</reference>
<evidence type="ECO:0000313" key="4">
    <source>
        <dbReference type="Proteomes" id="UP000596035"/>
    </source>
</evidence>
<proteinExistence type="predicted"/>
<dbReference type="AlphaFoldDB" id="A0A1Z2XV86"/>
<protein>
    <submittedName>
        <fullName evidence="2">Uncharacterized protein</fullName>
    </submittedName>
</protein>
<evidence type="ECO:0000313" key="2">
    <source>
        <dbReference type="EMBL" id="QQR31638.1"/>
    </source>
</evidence>
<dbReference type="EMBL" id="CP065321">
    <property type="protein sequence ID" value="QQR31638.1"/>
    <property type="molecule type" value="Genomic_DNA"/>
</dbReference>
<reference evidence="3" key="2">
    <citation type="submission" date="2017-05" db="EMBL/GenBank/DDBJ databases">
        <title>Improved OligoMM genomes.</title>
        <authorList>
            <person name="Garzetti D."/>
        </authorList>
    </citation>
    <scope>NUCLEOTIDE SEQUENCE [LARGE SCALE GENOMIC DNA]</scope>
    <source>
        <strain evidence="3">KB18</strain>
    </source>
</reference>
<reference evidence="2 4" key="3">
    <citation type="submission" date="2020-11" db="EMBL/GenBank/DDBJ databases">
        <title>Closed and high quality bacterial genomes of the OMM12 community.</title>
        <authorList>
            <person name="Marbouty M."/>
            <person name="Lamy-Besnier Q."/>
            <person name="Debarbieux L."/>
            <person name="Koszul R."/>
        </authorList>
    </citation>
    <scope>NUCLEOTIDE SEQUENCE [LARGE SCALE GENOMIC DNA]</scope>
    <source>
        <strain evidence="2 4">KB18</strain>
    </source>
</reference>
<dbReference type="EMBL" id="CP021422">
    <property type="protein sequence ID" value="ASB42355.1"/>
    <property type="molecule type" value="Genomic_DNA"/>
</dbReference>
<keyword evidence="3" id="KW-1185">Reference proteome</keyword>
<evidence type="ECO:0000313" key="1">
    <source>
        <dbReference type="EMBL" id="ASB42355.1"/>
    </source>
</evidence>
<organism evidence="2 4">
    <name type="scientific">Acutalibacter muris</name>
    <dbReference type="NCBI Taxonomy" id="1796620"/>
    <lineage>
        <taxon>Bacteria</taxon>
        <taxon>Bacillati</taxon>
        <taxon>Bacillota</taxon>
        <taxon>Clostridia</taxon>
        <taxon>Eubacteriales</taxon>
        <taxon>Acutalibacteraceae</taxon>
        <taxon>Acutalibacter</taxon>
    </lineage>
</organism>
<gene>
    <name evidence="1" type="ORF">ADH66_17870</name>
    <name evidence="2" type="ORF">I5Q82_08280</name>
</gene>
<dbReference type="Proteomes" id="UP000196710">
    <property type="component" value="Chromosome"/>
</dbReference>
<dbReference type="RefSeq" id="WP_066537993.1">
    <property type="nucleotide sequence ID" value="NZ_CP021422.1"/>
</dbReference>
<name>A0A1Z2XV86_9FIRM</name>
<accession>A0A1Z2XV86</accession>
<sequence>MIEYKKISMERLNAELFSGFSRRQEVTKCWRREGGRWVVKDIAFVDDWDSGDHERVLRQLEGVLQRGGAVWGAFDGDTLKGFASVNGGLIGSREQYAVLRLWSRTRGIWRRSPAMCRGSIHYECIKVVQPNELLLCTITR</sequence>
<dbReference type="KEGG" id="amur:ADH66_17870"/>
<dbReference type="Proteomes" id="UP000596035">
    <property type="component" value="Chromosome"/>
</dbReference>
<evidence type="ECO:0000313" key="3">
    <source>
        <dbReference type="Proteomes" id="UP000196710"/>
    </source>
</evidence>